<name>A0A223S055_9ACTN</name>
<evidence type="ECO:0000313" key="1">
    <source>
        <dbReference type="EMBL" id="ASU81506.1"/>
    </source>
</evidence>
<keyword evidence="2" id="KW-1185">Reference proteome</keyword>
<evidence type="ECO:0000313" key="2">
    <source>
        <dbReference type="Proteomes" id="UP000215005"/>
    </source>
</evidence>
<proteinExistence type="predicted"/>
<dbReference type="Proteomes" id="UP000215005">
    <property type="component" value="Chromosome"/>
</dbReference>
<dbReference type="AlphaFoldDB" id="A0A223S055"/>
<protein>
    <recommendedName>
        <fullName evidence="3">DUF3168 domain-containing protein</fullName>
    </recommendedName>
</protein>
<evidence type="ECO:0008006" key="3">
    <source>
        <dbReference type="Google" id="ProtNLM"/>
    </source>
</evidence>
<accession>A0A223S055</accession>
<gene>
    <name evidence="1" type="ORF">CDO52_00740</name>
</gene>
<reference evidence="1 2" key="1">
    <citation type="submission" date="2017-08" db="EMBL/GenBank/DDBJ databases">
        <title>The complete genome sequence of Nocardiopsis gilva YIM 90087.</title>
        <authorList>
            <person name="Yin M."/>
            <person name="Tang S."/>
        </authorList>
    </citation>
    <scope>NUCLEOTIDE SEQUENCE [LARGE SCALE GENOMIC DNA]</scope>
    <source>
        <strain evidence="1 2">YIM 90087</strain>
    </source>
</reference>
<dbReference type="RefSeq" id="WP_017619500.1">
    <property type="nucleotide sequence ID" value="NZ_ANBG01000245.1"/>
</dbReference>
<dbReference type="EMBL" id="CP022753">
    <property type="protein sequence ID" value="ASU81506.1"/>
    <property type="molecule type" value="Genomic_DNA"/>
</dbReference>
<sequence length="144" mass="15187">MSVSAVRSGLAARLETISGLQVWEFVEGPVNPPAALIVPGVPGSDSTQNPPIDYSKTYQDGSHDLLFTIKIFTSMAHAESGQSELDDFLAPTGSTSVLAAVEGDDTLGGAADFSVVPMCTFYGILTHNKVDFYGAEFLVRVTVS</sequence>
<dbReference type="KEGG" id="ngv:CDO52_00740"/>
<organism evidence="1 2">
    <name type="scientific">Nocardiopsis gilva YIM 90087</name>
    <dbReference type="NCBI Taxonomy" id="1235441"/>
    <lineage>
        <taxon>Bacteria</taxon>
        <taxon>Bacillati</taxon>
        <taxon>Actinomycetota</taxon>
        <taxon>Actinomycetes</taxon>
        <taxon>Streptosporangiales</taxon>
        <taxon>Nocardiopsidaceae</taxon>
        <taxon>Nocardiopsis</taxon>
    </lineage>
</organism>